<evidence type="ECO:0000313" key="4">
    <source>
        <dbReference type="Proteomes" id="UP000217790"/>
    </source>
</evidence>
<evidence type="ECO:0000313" key="2">
    <source>
        <dbReference type="EMBL" id="PBK80332.1"/>
    </source>
</evidence>
<feature type="region of interest" description="Disordered" evidence="1">
    <location>
        <begin position="27"/>
        <end position="59"/>
    </location>
</feature>
<accession>A0A2H3CMA5</accession>
<dbReference type="EMBL" id="KZ293748">
    <property type="protein sequence ID" value="PBK80336.1"/>
    <property type="molecule type" value="Genomic_DNA"/>
</dbReference>
<evidence type="ECO:0000256" key="1">
    <source>
        <dbReference type="SAM" id="MobiDB-lite"/>
    </source>
</evidence>
<organism evidence="2 4">
    <name type="scientific">Armillaria gallica</name>
    <name type="common">Bulbous honey fungus</name>
    <name type="synonym">Armillaria bulbosa</name>
    <dbReference type="NCBI Taxonomy" id="47427"/>
    <lineage>
        <taxon>Eukaryota</taxon>
        <taxon>Fungi</taxon>
        <taxon>Dikarya</taxon>
        <taxon>Basidiomycota</taxon>
        <taxon>Agaricomycotina</taxon>
        <taxon>Agaricomycetes</taxon>
        <taxon>Agaricomycetidae</taxon>
        <taxon>Agaricales</taxon>
        <taxon>Marasmiineae</taxon>
        <taxon>Physalacriaceae</taxon>
        <taxon>Armillaria</taxon>
    </lineage>
</organism>
<reference evidence="4" key="1">
    <citation type="journal article" date="2017" name="Nat. Ecol. Evol.">
        <title>Genome expansion and lineage-specific genetic innovations in the forest pathogenic fungi Armillaria.</title>
        <authorList>
            <person name="Sipos G."/>
            <person name="Prasanna A.N."/>
            <person name="Walter M.C."/>
            <person name="O'Connor E."/>
            <person name="Balint B."/>
            <person name="Krizsan K."/>
            <person name="Kiss B."/>
            <person name="Hess J."/>
            <person name="Varga T."/>
            <person name="Slot J."/>
            <person name="Riley R."/>
            <person name="Boka B."/>
            <person name="Rigling D."/>
            <person name="Barry K."/>
            <person name="Lee J."/>
            <person name="Mihaltcheva S."/>
            <person name="LaButti K."/>
            <person name="Lipzen A."/>
            <person name="Waldron R."/>
            <person name="Moloney N.M."/>
            <person name="Sperisen C."/>
            <person name="Kredics L."/>
            <person name="Vagvoelgyi C."/>
            <person name="Patrignani A."/>
            <person name="Fitzpatrick D."/>
            <person name="Nagy I."/>
            <person name="Doyle S."/>
            <person name="Anderson J.B."/>
            <person name="Grigoriev I.V."/>
            <person name="Gueldener U."/>
            <person name="Muensterkoetter M."/>
            <person name="Nagy L.G."/>
        </authorList>
    </citation>
    <scope>NUCLEOTIDE SEQUENCE [LARGE SCALE GENOMIC DNA]</scope>
    <source>
        <strain evidence="4">Ar21-2</strain>
    </source>
</reference>
<sequence length="149" mass="16078">MLSLASTAVTSSASYMSSRAFEADPNPVAGPSCISDHSNPSTALPPAKRTQTGYNPPPQPVKVGIKNIAWTDDVTAEMRTTINEVMGSAADGVTTLASFYAICEGDGNVIPFAYFIAPSTDWAQWFCTTWNRTVVNTIWRDSSAFYKIL</sequence>
<evidence type="ECO:0000313" key="3">
    <source>
        <dbReference type="EMBL" id="PBK80336.1"/>
    </source>
</evidence>
<dbReference type="EMBL" id="KZ293748">
    <property type="protein sequence ID" value="PBK80332.1"/>
    <property type="molecule type" value="Genomic_DNA"/>
</dbReference>
<keyword evidence="4" id="KW-1185">Reference proteome</keyword>
<reference evidence="2" key="2">
    <citation type="journal article" date="2017" name="Nat. Ecol. Evol.">
        <title>Lineage-specific genetic innovations streamline the genomes of Armillaria species to pathogenesis.</title>
        <authorList>
            <consortium name="DOE Joint Genome Institute"/>
            <person name="Sipos G."/>
            <person name="Prasanna A.N."/>
            <person name="Walter M.C."/>
            <person name="O'Connor E."/>
            <person name="Balint B."/>
            <person name="Krizsan K."/>
            <person name="Kiss B."/>
            <person name="Hess J."/>
            <person name="Varga T."/>
            <person name="Slot J."/>
            <person name="Riley R."/>
            <person name="Boka B."/>
            <person name="Rigling D."/>
            <person name="Barry K."/>
            <person name="Lee J."/>
            <person name="Mihaltcheva S."/>
            <person name="LaButti K."/>
            <person name="Lipzen A."/>
            <person name="Waldron R."/>
            <person name="Moloney N.M."/>
            <person name="Sperisen C."/>
            <person name="Kredics L."/>
            <person name="Vagvolgyi C."/>
            <person name="Patrignani A."/>
            <person name="Fitzpatrick D."/>
            <person name="Nagy I."/>
            <person name="Doyle S."/>
            <person name="Anderson J."/>
            <person name="Grigoriev I.V."/>
            <person name="Guldener U."/>
            <person name="Munsterkotter M."/>
            <person name="Nagy L.G."/>
        </authorList>
    </citation>
    <scope>NUCLEOTIDE SEQUENCE [LARGE SCALE GENOMIC DNA]</scope>
    <source>
        <strain evidence="2">Ar21-2</strain>
    </source>
</reference>
<gene>
    <name evidence="2" type="ORF">ARMGADRAFT_79919</name>
    <name evidence="3" type="ORF">ARMGADRAFT_80187</name>
</gene>
<dbReference type="Proteomes" id="UP000217790">
    <property type="component" value="Unassembled WGS sequence"/>
</dbReference>
<name>A0A2H3CMA5_ARMGA</name>
<protein>
    <submittedName>
        <fullName evidence="2">Uncharacterized protein</fullName>
    </submittedName>
</protein>
<dbReference type="AlphaFoldDB" id="A0A2H3CMA5"/>
<dbReference type="OrthoDB" id="3096644at2759"/>
<proteinExistence type="predicted"/>
<dbReference type="InParanoid" id="A0A2H3CMA5"/>